<organism evidence="1 2">
    <name type="scientific">Leptospira ainlahdjerensis</name>
    <dbReference type="NCBI Taxonomy" id="2810033"/>
    <lineage>
        <taxon>Bacteria</taxon>
        <taxon>Pseudomonadati</taxon>
        <taxon>Spirochaetota</taxon>
        <taxon>Spirochaetia</taxon>
        <taxon>Leptospirales</taxon>
        <taxon>Leptospiraceae</taxon>
        <taxon>Leptospira</taxon>
    </lineage>
</organism>
<dbReference type="EMBL" id="JAFFPU010000003">
    <property type="protein sequence ID" value="MBM9575578.1"/>
    <property type="molecule type" value="Genomic_DNA"/>
</dbReference>
<comment type="caution">
    <text evidence="1">The sequence shown here is derived from an EMBL/GenBank/DDBJ whole genome shotgun (WGS) entry which is preliminary data.</text>
</comment>
<dbReference type="InterPro" id="IPR011458">
    <property type="entry name" value="DUF1564"/>
</dbReference>
<evidence type="ECO:0000313" key="2">
    <source>
        <dbReference type="Proteomes" id="UP000724686"/>
    </source>
</evidence>
<accession>A0ABS2U6J6</accession>
<gene>
    <name evidence="1" type="ORF">JWG45_00290</name>
</gene>
<reference evidence="1 2" key="1">
    <citation type="submission" date="2021-02" db="EMBL/GenBank/DDBJ databases">
        <title>Leptospira ainlahdjerensis sp. nov., Leptospira ainazelensis sp. nov., Leptospira abararensis sp. nov. and Leptospira chreensis sp. nov., four new species isolated from water sources in Algeria.</title>
        <authorList>
            <person name="Amara Korba A."/>
            <person name="Kainiu M."/>
            <person name="Vincent A.T."/>
            <person name="Mariet J.-F."/>
            <person name="Veyrier F.J."/>
            <person name="Goarant C."/>
            <person name="Picardeau M."/>
        </authorList>
    </citation>
    <scope>NUCLEOTIDE SEQUENCE [LARGE SCALE GENOMIC DNA]</scope>
    <source>
        <strain evidence="1 2">201903070</strain>
    </source>
</reference>
<evidence type="ECO:0000313" key="1">
    <source>
        <dbReference type="EMBL" id="MBM9575578.1"/>
    </source>
</evidence>
<keyword evidence="2" id="KW-1185">Reference proteome</keyword>
<protein>
    <submittedName>
        <fullName evidence="1">DUF1564 domain-containing protein</fullName>
    </submittedName>
</protein>
<sequence>MATLLLNSEKEIRSILNENKTEVVTLLIPNSTLSRYEERERRMLPKRIPILLRRYGKYLTSIQHLGKKAGKTLYQPSLGRTEMRRMNVRVGTATWSFLGVLAQAHGVSRCYLFNYLLWLDEIGVGSSIVRTMNEGAPTFHRNYRYILHLDFPENRISRKLECDPSHLFSVLDYRDWYDS</sequence>
<dbReference type="Proteomes" id="UP000724686">
    <property type="component" value="Unassembled WGS sequence"/>
</dbReference>
<dbReference type="Pfam" id="PF07600">
    <property type="entry name" value="DUF1564"/>
    <property type="match status" value="1"/>
</dbReference>
<name>A0ABS2U6J6_9LEPT</name>
<dbReference type="RefSeq" id="WP_205277801.1">
    <property type="nucleotide sequence ID" value="NZ_JAFFPU010000003.1"/>
</dbReference>
<proteinExistence type="predicted"/>